<dbReference type="PROSITE" id="PS50895">
    <property type="entry name" value="SURF1"/>
    <property type="match status" value="1"/>
</dbReference>
<accession>A0AAV7JYC1</accession>
<evidence type="ECO:0000256" key="3">
    <source>
        <dbReference type="ARBA" id="ARBA00022692"/>
    </source>
</evidence>
<sequence length="259" mass="29498">MVTNRKLIKIGIVVFALNGIVLAQVAIIELRSRKAQKYMKQMKQDSIPIPVDLKDRVGELLGSRVSLTGCYDHASEMYLCPRYFITEHMEATPYKENHIGINVITPFYCNELKSSVLINRGWIPKQLRDPSTREEGQIEGDIPLIGVVTQPPKVIKQTKQNKPDLNKWEYIDVENMAIMHNTEPILLDCSYEASTPGGPIGGQHDFGISKDPKDYFGHWYAYISTGGLVLYLSYCVFMFFGRRARFHYKSSTITAKDSR</sequence>
<dbReference type="PANTHER" id="PTHR23427:SF2">
    <property type="entry name" value="SURFEIT LOCUS PROTEIN 1"/>
    <property type="match status" value="1"/>
</dbReference>
<dbReference type="GO" id="GO:0033617">
    <property type="term" value="P:mitochondrial respiratory chain complex IV assembly"/>
    <property type="evidence" value="ECO:0007669"/>
    <property type="project" value="TreeGrafter"/>
</dbReference>
<evidence type="ECO:0000256" key="5">
    <source>
        <dbReference type="ARBA" id="ARBA00023136"/>
    </source>
</evidence>
<dbReference type="CDD" id="cd06662">
    <property type="entry name" value="SURF1"/>
    <property type="match status" value="1"/>
</dbReference>
<evidence type="ECO:0000313" key="8">
    <source>
        <dbReference type="Proteomes" id="UP001165289"/>
    </source>
</evidence>
<comment type="similarity">
    <text evidence="2 6">Belongs to the SURF1 family.</text>
</comment>
<comment type="function">
    <text evidence="6">Probably involved in the biogenesis of the COX complex.</text>
</comment>
<comment type="caution">
    <text evidence="7">The sequence shown here is derived from an EMBL/GenBank/DDBJ whole genome shotgun (WGS) entry which is preliminary data.</text>
</comment>
<organism evidence="7 8">
    <name type="scientific">Oopsacas minuta</name>
    <dbReference type="NCBI Taxonomy" id="111878"/>
    <lineage>
        <taxon>Eukaryota</taxon>
        <taxon>Metazoa</taxon>
        <taxon>Porifera</taxon>
        <taxon>Hexactinellida</taxon>
        <taxon>Hexasterophora</taxon>
        <taxon>Lyssacinosida</taxon>
        <taxon>Leucopsacidae</taxon>
        <taxon>Oopsacas</taxon>
    </lineage>
</organism>
<evidence type="ECO:0000313" key="7">
    <source>
        <dbReference type="EMBL" id="KAI6653708.1"/>
    </source>
</evidence>
<keyword evidence="6" id="KW-0999">Mitochondrion inner membrane</keyword>
<evidence type="ECO:0000256" key="1">
    <source>
        <dbReference type="ARBA" id="ARBA00004370"/>
    </source>
</evidence>
<protein>
    <recommendedName>
        <fullName evidence="6">SURF1-like protein</fullName>
    </recommendedName>
</protein>
<dbReference type="Proteomes" id="UP001165289">
    <property type="component" value="Unassembled WGS sequence"/>
</dbReference>
<evidence type="ECO:0000256" key="4">
    <source>
        <dbReference type="ARBA" id="ARBA00022989"/>
    </source>
</evidence>
<dbReference type="AlphaFoldDB" id="A0AAV7JYC1"/>
<name>A0AAV7JYC1_9METZ</name>
<keyword evidence="5 6" id="KW-0472">Membrane</keyword>
<feature type="transmembrane region" description="Helical" evidence="6">
    <location>
        <begin position="219"/>
        <end position="240"/>
    </location>
</feature>
<dbReference type="InterPro" id="IPR002994">
    <property type="entry name" value="Surf1/Shy1"/>
</dbReference>
<keyword evidence="3 6" id="KW-0812">Transmembrane</keyword>
<comment type="subcellular location">
    <subcellularLocation>
        <location evidence="1">Membrane</location>
    </subcellularLocation>
    <subcellularLocation>
        <location evidence="6">Mitochondrion inner membrane</location>
        <topology evidence="6">Multi-pass membrane protein</topology>
    </subcellularLocation>
</comment>
<dbReference type="EMBL" id="JAKMXF010000255">
    <property type="protein sequence ID" value="KAI6653708.1"/>
    <property type="molecule type" value="Genomic_DNA"/>
</dbReference>
<evidence type="ECO:0000256" key="2">
    <source>
        <dbReference type="ARBA" id="ARBA00007165"/>
    </source>
</evidence>
<proteinExistence type="inferred from homology"/>
<keyword evidence="8" id="KW-1185">Reference proteome</keyword>
<feature type="transmembrane region" description="Helical" evidence="6">
    <location>
        <begin position="7"/>
        <end position="27"/>
    </location>
</feature>
<dbReference type="GO" id="GO:0005743">
    <property type="term" value="C:mitochondrial inner membrane"/>
    <property type="evidence" value="ECO:0007669"/>
    <property type="project" value="UniProtKB-SubCell"/>
</dbReference>
<dbReference type="InterPro" id="IPR045214">
    <property type="entry name" value="Surf1/Surf4"/>
</dbReference>
<evidence type="ECO:0000256" key="6">
    <source>
        <dbReference type="RuleBase" id="RU363076"/>
    </source>
</evidence>
<reference evidence="7 8" key="1">
    <citation type="journal article" date="2023" name="BMC Biol.">
        <title>The compact genome of the sponge Oopsacas minuta (Hexactinellida) is lacking key metazoan core genes.</title>
        <authorList>
            <person name="Santini S."/>
            <person name="Schenkelaars Q."/>
            <person name="Jourda C."/>
            <person name="Duchesne M."/>
            <person name="Belahbib H."/>
            <person name="Rocher C."/>
            <person name="Selva M."/>
            <person name="Riesgo A."/>
            <person name="Vervoort M."/>
            <person name="Leys S.P."/>
            <person name="Kodjabachian L."/>
            <person name="Le Bivic A."/>
            <person name="Borchiellini C."/>
            <person name="Claverie J.M."/>
            <person name="Renard E."/>
        </authorList>
    </citation>
    <scope>NUCLEOTIDE SEQUENCE [LARGE SCALE GENOMIC DNA]</scope>
    <source>
        <strain evidence="7">SPO-2</strain>
    </source>
</reference>
<keyword evidence="6" id="KW-0496">Mitochondrion</keyword>
<gene>
    <name evidence="7" type="ORF">LOD99_3212</name>
</gene>
<dbReference type="Pfam" id="PF02104">
    <property type="entry name" value="SURF1"/>
    <property type="match status" value="1"/>
</dbReference>
<keyword evidence="4 6" id="KW-1133">Transmembrane helix</keyword>
<dbReference type="PANTHER" id="PTHR23427">
    <property type="entry name" value="SURFEIT LOCUS PROTEIN"/>
    <property type="match status" value="1"/>
</dbReference>